<name>A0A0F9UFU9_9ZZZZ</name>
<gene>
    <name evidence="10" type="ORF">LCGC14_0226750</name>
</gene>
<dbReference type="GO" id="GO:0005886">
    <property type="term" value="C:plasma membrane"/>
    <property type="evidence" value="ECO:0007669"/>
    <property type="project" value="TreeGrafter"/>
</dbReference>
<dbReference type="SMART" id="SM00448">
    <property type="entry name" value="REC"/>
    <property type="match status" value="1"/>
</dbReference>
<evidence type="ECO:0000259" key="7">
    <source>
        <dbReference type="PROSITE" id="PS50109"/>
    </source>
</evidence>
<dbReference type="InterPro" id="IPR011006">
    <property type="entry name" value="CheY-like_superfamily"/>
</dbReference>
<dbReference type="FunFam" id="3.30.565.10:FF:000049">
    <property type="entry name" value="Two-component sensor histidine kinase"/>
    <property type="match status" value="1"/>
</dbReference>
<feature type="domain" description="Response regulatory" evidence="8">
    <location>
        <begin position="468"/>
        <end position="583"/>
    </location>
</feature>
<dbReference type="CDD" id="cd00082">
    <property type="entry name" value="HisKA"/>
    <property type="match status" value="1"/>
</dbReference>
<keyword evidence="4" id="KW-0808">Transferase</keyword>
<evidence type="ECO:0000259" key="8">
    <source>
        <dbReference type="PROSITE" id="PS50110"/>
    </source>
</evidence>
<feature type="domain" description="PAC" evidence="9">
    <location>
        <begin position="117"/>
        <end position="167"/>
    </location>
</feature>
<dbReference type="PROSITE" id="PS50110">
    <property type="entry name" value="RESPONSE_REGULATORY"/>
    <property type="match status" value="1"/>
</dbReference>
<dbReference type="InterPro" id="IPR036890">
    <property type="entry name" value="HATPase_C_sf"/>
</dbReference>
<keyword evidence="3" id="KW-0597">Phosphoprotein</keyword>
<dbReference type="InterPro" id="IPR035965">
    <property type="entry name" value="PAS-like_dom_sf"/>
</dbReference>
<dbReference type="SUPFAM" id="SSF47384">
    <property type="entry name" value="Homodimeric domain of signal transducing histidine kinase"/>
    <property type="match status" value="1"/>
</dbReference>
<dbReference type="Gene3D" id="3.30.450.20">
    <property type="entry name" value="PAS domain"/>
    <property type="match status" value="1"/>
</dbReference>
<evidence type="ECO:0000256" key="4">
    <source>
        <dbReference type="ARBA" id="ARBA00022679"/>
    </source>
</evidence>
<dbReference type="Pfam" id="PF00512">
    <property type="entry name" value="HisKA"/>
    <property type="match status" value="1"/>
</dbReference>
<feature type="coiled-coil region" evidence="6">
    <location>
        <begin position="158"/>
        <end position="224"/>
    </location>
</feature>
<dbReference type="AlphaFoldDB" id="A0A0F9UFU9"/>
<dbReference type="Gene3D" id="3.30.565.10">
    <property type="entry name" value="Histidine kinase-like ATPase, C-terminal domain"/>
    <property type="match status" value="1"/>
</dbReference>
<dbReference type="EMBL" id="LAZR01000109">
    <property type="protein sequence ID" value="KKN90534.1"/>
    <property type="molecule type" value="Genomic_DNA"/>
</dbReference>
<dbReference type="InterPro" id="IPR003661">
    <property type="entry name" value="HisK_dim/P_dom"/>
</dbReference>
<dbReference type="EC" id="2.7.13.3" evidence="2"/>
<dbReference type="InterPro" id="IPR004358">
    <property type="entry name" value="Sig_transdc_His_kin-like_C"/>
</dbReference>
<proteinExistence type="predicted"/>
<dbReference type="InterPro" id="IPR005467">
    <property type="entry name" value="His_kinase_dom"/>
</dbReference>
<dbReference type="InterPro" id="IPR000014">
    <property type="entry name" value="PAS"/>
</dbReference>
<evidence type="ECO:0000313" key="10">
    <source>
        <dbReference type="EMBL" id="KKN90534.1"/>
    </source>
</evidence>
<accession>A0A0F9UFU9</accession>
<dbReference type="InterPro" id="IPR000700">
    <property type="entry name" value="PAS-assoc_C"/>
</dbReference>
<dbReference type="PANTHER" id="PTHR43047">
    <property type="entry name" value="TWO-COMPONENT HISTIDINE PROTEIN KINASE"/>
    <property type="match status" value="1"/>
</dbReference>
<dbReference type="PRINTS" id="PR00344">
    <property type="entry name" value="BCTRLSENSOR"/>
</dbReference>
<dbReference type="Pfam" id="PF00072">
    <property type="entry name" value="Response_reg"/>
    <property type="match status" value="1"/>
</dbReference>
<dbReference type="SMART" id="SM00387">
    <property type="entry name" value="HATPase_c"/>
    <property type="match status" value="1"/>
</dbReference>
<dbReference type="NCBIfam" id="NF041832">
    <property type="entry name" value="near_NosP_CTERM"/>
    <property type="match status" value="1"/>
</dbReference>
<reference evidence="10" key="1">
    <citation type="journal article" date="2015" name="Nature">
        <title>Complex archaea that bridge the gap between prokaryotes and eukaryotes.</title>
        <authorList>
            <person name="Spang A."/>
            <person name="Saw J.H."/>
            <person name="Jorgensen S.L."/>
            <person name="Zaremba-Niedzwiedzka K."/>
            <person name="Martijn J."/>
            <person name="Lind A.E."/>
            <person name="van Eijk R."/>
            <person name="Schleper C."/>
            <person name="Guy L."/>
            <person name="Ettema T.J."/>
        </authorList>
    </citation>
    <scope>NUCLEOTIDE SEQUENCE</scope>
</reference>
<dbReference type="CDD" id="cd00156">
    <property type="entry name" value="REC"/>
    <property type="match status" value="1"/>
</dbReference>
<dbReference type="PROSITE" id="PS50109">
    <property type="entry name" value="HIS_KIN"/>
    <property type="match status" value="1"/>
</dbReference>
<dbReference type="GO" id="GO:0009927">
    <property type="term" value="F:histidine phosphotransfer kinase activity"/>
    <property type="evidence" value="ECO:0007669"/>
    <property type="project" value="TreeGrafter"/>
</dbReference>
<comment type="caution">
    <text evidence="10">The sequence shown here is derived from an EMBL/GenBank/DDBJ whole genome shotgun (WGS) entry which is preliminary data.</text>
</comment>
<evidence type="ECO:0000256" key="6">
    <source>
        <dbReference type="SAM" id="Coils"/>
    </source>
</evidence>
<dbReference type="PROSITE" id="PS50113">
    <property type="entry name" value="PAC"/>
    <property type="match status" value="1"/>
</dbReference>
<evidence type="ECO:0000256" key="1">
    <source>
        <dbReference type="ARBA" id="ARBA00000085"/>
    </source>
</evidence>
<sequence length="585" mass="64880">MQKPSDPRREVLTGLLGLGSQSSRKSYYPELLARLEELEAERNRYKWLFENALHGIFQAGLGQGFVSVNRALARMLAYTDAQALLSTHEGSWAGILVGGEKEFQAIRRTLMSQGELAGYETQLMRADGQYLQVRINMLLRPDVEGPVVEAFVADVTERKNAQAAMQRLNDDLERRVQARTQELEALNDNLRHEIIEREKVQRALRDARDAAEQANRSKDRYLAAASHDLLQPMNAARLLMSTLRERTLPMAEAQLVDRSHSALESAEDMLTDLLDIARLDQSTVKPELGDYNLAELIEPLVAEFRGLAEASGIELRMHLGPWAVNTDYRLLSRILRNLLSNAIRYTDQGAVLIGARRRGEVLDIQVWDTGRGIPAAQFGAIFKEFNQLAAAADAPQTNKQGQRKGVGLGLAIVERIAALLSVHVAVHSRVGRGSMFSVSVPMAKHLPAAAFPSTGILERLAEPLQGRRLLVIDNEQIILASMRDLLTQWGADVCVAVDADSALMQLDGVVPDVILVDYHLDGGRNGCEAVSQLRERWRQGVPAIMITADRSEHCQQTLRELGIPVLNKPLKASKLRAMLGQMLRG</sequence>
<dbReference type="SUPFAM" id="SSF55785">
    <property type="entry name" value="PYP-like sensor domain (PAS domain)"/>
    <property type="match status" value="1"/>
</dbReference>
<feature type="domain" description="Histidine kinase" evidence="7">
    <location>
        <begin position="224"/>
        <end position="444"/>
    </location>
</feature>
<dbReference type="GO" id="GO:0000155">
    <property type="term" value="F:phosphorelay sensor kinase activity"/>
    <property type="evidence" value="ECO:0007669"/>
    <property type="project" value="InterPro"/>
</dbReference>
<dbReference type="InterPro" id="IPR003594">
    <property type="entry name" value="HATPase_dom"/>
</dbReference>
<dbReference type="Gene3D" id="3.40.50.2300">
    <property type="match status" value="1"/>
</dbReference>
<dbReference type="NCBIfam" id="TIGR00229">
    <property type="entry name" value="sensory_box"/>
    <property type="match status" value="1"/>
</dbReference>
<dbReference type="InterPro" id="IPR001789">
    <property type="entry name" value="Sig_transdc_resp-reg_receiver"/>
</dbReference>
<evidence type="ECO:0000256" key="5">
    <source>
        <dbReference type="ARBA" id="ARBA00022777"/>
    </source>
</evidence>
<dbReference type="FunFam" id="1.10.287.130:FF:000081">
    <property type="entry name" value="Hybrid sensor histidine kinase/response regulator"/>
    <property type="match status" value="1"/>
</dbReference>
<evidence type="ECO:0000259" key="9">
    <source>
        <dbReference type="PROSITE" id="PS50113"/>
    </source>
</evidence>
<dbReference type="Pfam" id="PF02518">
    <property type="entry name" value="HATPase_c"/>
    <property type="match status" value="1"/>
</dbReference>
<dbReference type="SMART" id="SM00388">
    <property type="entry name" value="HisKA"/>
    <property type="match status" value="1"/>
</dbReference>
<dbReference type="SUPFAM" id="SSF52172">
    <property type="entry name" value="CheY-like"/>
    <property type="match status" value="1"/>
</dbReference>
<keyword evidence="5" id="KW-0418">Kinase</keyword>
<dbReference type="PANTHER" id="PTHR43047:SF9">
    <property type="entry name" value="HISTIDINE KINASE"/>
    <property type="match status" value="1"/>
</dbReference>
<organism evidence="10">
    <name type="scientific">marine sediment metagenome</name>
    <dbReference type="NCBI Taxonomy" id="412755"/>
    <lineage>
        <taxon>unclassified sequences</taxon>
        <taxon>metagenomes</taxon>
        <taxon>ecological metagenomes</taxon>
    </lineage>
</organism>
<dbReference type="Gene3D" id="1.10.287.130">
    <property type="match status" value="1"/>
</dbReference>
<keyword evidence="6" id="KW-0175">Coiled coil</keyword>
<comment type="catalytic activity">
    <reaction evidence="1">
        <text>ATP + protein L-histidine = ADP + protein N-phospho-L-histidine.</text>
        <dbReference type="EC" id="2.7.13.3"/>
    </reaction>
</comment>
<dbReference type="InterPro" id="IPR036097">
    <property type="entry name" value="HisK_dim/P_sf"/>
</dbReference>
<evidence type="ECO:0000256" key="3">
    <source>
        <dbReference type="ARBA" id="ARBA00022553"/>
    </source>
</evidence>
<protein>
    <recommendedName>
        <fullName evidence="2">histidine kinase</fullName>
        <ecNumber evidence="2">2.7.13.3</ecNumber>
    </recommendedName>
</protein>
<evidence type="ECO:0000256" key="2">
    <source>
        <dbReference type="ARBA" id="ARBA00012438"/>
    </source>
</evidence>
<dbReference type="SUPFAM" id="SSF55874">
    <property type="entry name" value="ATPase domain of HSP90 chaperone/DNA topoisomerase II/histidine kinase"/>
    <property type="match status" value="1"/>
</dbReference>